<protein>
    <recommendedName>
        <fullName evidence="1">mRNA (guanine-N(7))-methyltransferase</fullName>
        <ecNumber evidence="1">2.1.1.56</ecNumber>
    </recommendedName>
</protein>
<dbReference type="CDD" id="cd02440">
    <property type="entry name" value="AdoMet_MTases"/>
    <property type="match status" value="1"/>
</dbReference>
<dbReference type="PANTHER" id="PTHR12189">
    <property type="entry name" value="MRNA GUANINE-7- METHYLTRANSFERASE"/>
    <property type="match status" value="1"/>
</dbReference>
<dbReference type="PROSITE" id="PS51562">
    <property type="entry name" value="RNA_CAP0_MT"/>
    <property type="match status" value="1"/>
</dbReference>
<dbReference type="InterPro" id="IPR039753">
    <property type="entry name" value="RG7MT1"/>
</dbReference>
<accession>A0AAW1QLX8</accession>
<keyword evidence="11" id="KW-1185">Reference proteome</keyword>
<dbReference type="Gene3D" id="3.40.50.150">
    <property type="entry name" value="Vaccinia Virus protein VP39"/>
    <property type="match status" value="1"/>
</dbReference>
<evidence type="ECO:0000259" key="9">
    <source>
        <dbReference type="PROSITE" id="PS51562"/>
    </source>
</evidence>
<organism evidence="10 11">
    <name type="scientific">Elliptochloris bilobata</name>
    <dbReference type="NCBI Taxonomy" id="381761"/>
    <lineage>
        <taxon>Eukaryota</taxon>
        <taxon>Viridiplantae</taxon>
        <taxon>Chlorophyta</taxon>
        <taxon>core chlorophytes</taxon>
        <taxon>Trebouxiophyceae</taxon>
        <taxon>Trebouxiophyceae incertae sedis</taxon>
        <taxon>Elliptochloris clade</taxon>
        <taxon>Elliptochloris</taxon>
    </lineage>
</organism>
<proteinExistence type="predicted"/>
<feature type="region of interest" description="Disordered" evidence="8">
    <location>
        <begin position="310"/>
        <end position="362"/>
    </location>
</feature>
<evidence type="ECO:0000256" key="3">
    <source>
        <dbReference type="ARBA" id="ARBA00022679"/>
    </source>
</evidence>
<keyword evidence="2" id="KW-0489">Methyltransferase</keyword>
<keyword evidence="5" id="KW-0694">RNA-binding</keyword>
<gene>
    <name evidence="10" type="ORF">WJX81_000844</name>
</gene>
<dbReference type="EC" id="2.1.1.56" evidence="1"/>
<evidence type="ECO:0000256" key="7">
    <source>
        <dbReference type="ARBA" id="ARBA00044712"/>
    </source>
</evidence>
<evidence type="ECO:0000256" key="6">
    <source>
        <dbReference type="ARBA" id="ARBA00023042"/>
    </source>
</evidence>
<dbReference type="Proteomes" id="UP001445335">
    <property type="component" value="Unassembled WGS sequence"/>
</dbReference>
<evidence type="ECO:0000256" key="4">
    <source>
        <dbReference type="ARBA" id="ARBA00022691"/>
    </source>
</evidence>
<dbReference type="InterPro" id="IPR029063">
    <property type="entry name" value="SAM-dependent_MTases_sf"/>
</dbReference>
<dbReference type="Pfam" id="PF03291">
    <property type="entry name" value="mRNA_G-N7_MeTrfase"/>
    <property type="match status" value="1"/>
</dbReference>
<sequence>MDLEALKRTEAHYDLHAGKHQSAEEALRARRDGEAAPLKQFHNKIKREMIYRFAWQADSLLDFACGRGGDLQKWFDAGVKYVKGIDLSPREVEEAQRRYASEKALPRRQGAALQAEFMASPELGLSAWLEPREFDAVTCMFALHYFFASERTLRTFLGNVARNLKPGGYFFGTVASGRRVQETIKRSGRWPSLRLKMLALDARWRGEAAPFGCAYNCAIGDTVTQGVQDANEGSLEYLVYASPLAAVAAQHGLTPLTDWGAPELEGFFDEADRGKLLKHFQPKFPPTCDASLAQASSLFAAFAFQKGAAPGAPTSAQLPEDMRPRASAAKRPRDEGPPAAAPAPAPGLPGEAVGDGGAPMEE</sequence>
<evidence type="ECO:0000256" key="8">
    <source>
        <dbReference type="SAM" id="MobiDB-lite"/>
    </source>
</evidence>
<dbReference type="SUPFAM" id="SSF53335">
    <property type="entry name" value="S-adenosyl-L-methionine-dependent methyltransferases"/>
    <property type="match status" value="1"/>
</dbReference>
<evidence type="ECO:0000313" key="11">
    <source>
        <dbReference type="Proteomes" id="UP001445335"/>
    </source>
</evidence>
<evidence type="ECO:0000256" key="5">
    <source>
        <dbReference type="ARBA" id="ARBA00022884"/>
    </source>
</evidence>
<evidence type="ECO:0000313" key="10">
    <source>
        <dbReference type="EMBL" id="KAK9822447.1"/>
    </source>
</evidence>
<dbReference type="PANTHER" id="PTHR12189:SF2">
    <property type="entry name" value="MRNA CAP GUANINE-N7 METHYLTRANSFERASE"/>
    <property type="match status" value="1"/>
</dbReference>
<evidence type="ECO:0000256" key="2">
    <source>
        <dbReference type="ARBA" id="ARBA00022603"/>
    </source>
</evidence>
<comment type="caution">
    <text evidence="10">The sequence shown here is derived from an EMBL/GenBank/DDBJ whole genome shotgun (WGS) entry which is preliminary data.</text>
</comment>
<keyword evidence="6" id="KW-0507">mRNA processing</keyword>
<dbReference type="GO" id="GO:0003723">
    <property type="term" value="F:RNA binding"/>
    <property type="evidence" value="ECO:0007669"/>
    <property type="project" value="UniProtKB-KW"/>
</dbReference>
<dbReference type="GO" id="GO:0005634">
    <property type="term" value="C:nucleus"/>
    <property type="evidence" value="ECO:0007669"/>
    <property type="project" value="TreeGrafter"/>
</dbReference>
<comment type="catalytic activity">
    <reaction evidence="7">
        <text>a 5'-end (5'-triphosphoguanosine)-ribonucleoside in mRNA + S-adenosyl-L-methionine = a 5'-end (N(7)-methyl 5'-triphosphoguanosine)-ribonucleoside in mRNA + S-adenosyl-L-homocysteine</text>
        <dbReference type="Rhea" id="RHEA:67008"/>
        <dbReference type="Rhea" id="RHEA-COMP:17166"/>
        <dbReference type="Rhea" id="RHEA-COMP:17167"/>
        <dbReference type="ChEBI" id="CHEBI:57856"/>
        <dbReference type="ChEBI" id="CHEBI:59789"/>
        <dbReference type="ChEBI" id="CHEBI:156461"/>
        <dbReference type="ChEBI" id="CHEBI:167617"/>
        <dbReference type="EC" id="2.1.1.56"/>
    </reaction>
</comment>
<name>A0AAW1QLX8_9CHLO</name>
<dbReference type="InterPro" id="IPR004971">
    <property type="entry name" value="mRNA_G-N7_MeTrfase_dom"/>
</dbReference>
<dbReference type="GO" id="GO:0004482">
    <property type="term" value="F:mRNA 5'-cap (guanine-N7-)-methyltransferase activity"/>
    <property type="evidence" value="ECO:0007669"/>
    <property type="project" value="UniProtKB-EC"/>
</dbReference>
<feature type="compositionally biased region" description="Gly residues" evidence="8">
    <location>
        <begin position="353"/>
        <end position="362"/>
    </location>
</feature>
<reference evidence="10 11" key="1">
    <citation type="journal article" date="2024" name="Nat. Commun.">
        <title>Phylogenomics reveals the evolutionary origins of lichenization in chlorophyte algae.</title>
        <authorList>
            <person name="Puginier C."/>
            <person name="Libourel C."/>
            <person name="Otte J."/>
            <person name="Skaloud P."/>
            <person name="Haon M."/>
            <person name="Grisel S."/>
            <person name="Petersen M."/>
            <person name="Berrin J.G."/>
            <person name="Delaux P.M."/>
            <person name="Dal Grande F."/>
            <person name="Keller J."/>
        </authorList>
    </citation>
    <scope>NUCLEOTIDE SEQUENCE [LARGE SCALE GENOMIC DNA]</scope>
    <source>
        <strain evidence="10 11">SAG 245.80</strain>
    </source>
</reference>
<feature type="domain" description="MRNA cap 0 methyltransferase" evidence="9">
    <location>
        <begin position="33"/>
        <end position="307"/>
    </location>
</feature>
<keyword evidence="4" id="KW-0949">S-adenosyl-L-methionine</keyword>
<keyword evidence="3" id="KW-0808">Transferase</keyword>
<keyword evidence="6" id="KW-0506">mRNA capping</keyword>
<dbReference type="EMBL" id="JALJOU010000087">
    <property type="protein sequence ID" value="KAK9822447.1"/>
    <property type="molecule type" value="Genomic_DNA"/>
</dbReference>
<dbReference type="AlphaFoldDB" id="A0AAW1QLX8"/>
<evidence type="ECO:0000256" key="1">
    <source>
        <dbReference type="ARBA" id="ARBA00011926"/>
    </source>
</evidence>